<accession>A0AAW7NK76</accession>
<organism evidence="2 3">
    <name type="scientific">Bacillus cereus</name>
    <dbReference type="NCBI Taxonomy" id="1396"/>
    <lineage>
        <taxon>Bacteria</taxon>
        <taxon>Bacillati</taxon>
        <taxon>Bacillota</taxon>
        <taxon>Bacilli</taxon>
        <taxon>Bacillales</taxon>
        <taxon>Bacillaceae</taxon>
        <taxon>Bacillus</taxon>
        <taxon>Bacillus cereus group</taxon>
    </lineage>
</organism>
<dbReference type="AlphaFoldDB" id="A0AAW7NK76"/>
<protein>
    <submittedName>
        <fullName evidence="2">Minor capsid protein</fullName>
    </submittedName>
</protein>
<name>A0AAW7NK76_BACCE</name>
<reference evidence="2" key="1">
    <citation type="submission" date="2023-07" db="EMBL/GenBank/DDBJ databases">
        <title>Complete genome sequence of Bacillus cereus SRCM126073 isolated from soil.</title>
        <authorList>
            <person name="Yang H.-G."/>
            <person name="Ryu M.-S."/>
            <person name="Ha G.-S."/>
            <person name="Yang H.-J."/>
            <person name="Jeong D.-Y."/>
        </authorList>
    </citation>
    <scope>NUCLEOTIDE SEQUENCE</scope>
    <source>
        <strain evidence="2">SRCM126073</strain>
    </source>
</reference>
<sequence>MNSEAYWAKRAEAQEAKGYIEAEKLEKRMRQSFARAEKEVTAEMRAYLSRKGFDYSELVKALNKREKHDRRISLVEFLNELQNSDQIIAPNIAQDVKAHLDMKKLSRLEAVQSEMLIKLGKRALTEEKSLCSLFTTTFKDTLISNKYDFYRHGIQSKVYEINDKMIENVLSHPWSGNQFSDRLWENKRTLLFHLRGEMTQGVLQGLHADEIAVRFAEKMKAPLRNAITMIYTEQAYFYGKATLDSYEEADIDKYKLHVIFDARTSTRCRSLDTGKIYITADASPGSNYPPLHARCRTLAIPYLEGIRYANIRMVRDKNGKSVETNDVEMTYQQYDKLFQPKKGVIT</sequence>
<dbReference type="Pfam" id="PF04233">
    <property type="entry name" value="Phage_Mu_F"/>
    <property type="match status" value="1"/>
</dbReference>
<gene>
    <name evidence="2" type="ORF">QYM23_17595</name>
</gene>
<dbReference type="InterPro" id="IPR006528">
    <property type="entry name" value="Phage_head_morphogenesis_dom"/>
</dbReference>
<dbReference type="Proteomes" id="UP001175137">
    <property type="component" value="Unassembled WGS sequence"/>
</dbReference>
<evidence type="ECO:0000259" key="1">
    <source>
        <dbReference type="Pfam" id="PF04233"/>
    </source>
</evidence>
<feature type="domain" description="Phage head morphogenesis" evidence="1">
    <location>
        <begin position="194"/>
        <end position="299"/>
    </location>
</feature>
<dbReference type="NCBIfam" id="TIGR01641">
    <property type="entry name" value="phageSPP1_gp7"/>
    <property type="match status" value="1"/>
</dbReference>
<evidence type="ECO:0000313" key="3">
    <source>
        <dbReference type="Proteomes" id="UP001175137"/>
    </source>
</evidence>
<dbReference type="EMBL" id="JAUIQW010000001">
    <property type="protein sequence ID" value="MDN4874634.1"/>
    <property type="molecule type" value="Genomic_DNA"/>
</dbReference>
<dbReference type="RefSeq" id="WP_061660395.1">
    <property type="nucleotide sequence ID" value="NZ_CP023727.1"/>
</dbReference>
<proteinExistence type="predicted"/>
<comment type="caution">
    <text evidence="2">The sequence shown here is derived from an EMBL/GenBank/DDBJ whole genome shotgun (WGS) entry which is preliminary data.</text>
</comment>
<evidence type="ECO:0000313" key="2">
    <source>
        <dbReference type="EMBL" id="MDN4874634.1"/>
    </source>
</evidence>